<comment type="caution">
    <text evidence="9">The sequence shown here is derived from an EMBL/GenBank/DDBJ whole genome shotgun (WGS) entry which is preliminary data.</text>
</comment>
<dbReference type="GO" id="GO:0005886">
    <property type="term" value="C:plasma membrane"/>
    <property type="evidence" value="ECO:0007669"/>
    <property type="project" value="UniProtKB-SubCell"/>
</dbReference>
<reference evidence="9 10" key="1">
    <citation type="submission" date="2017-09" db="EMBL/GenBank/DDBJ databases">
        <title>Sphingomonas panjinensis sp.nov., isolated from oil-contaminated soil.</title>
        <authorList>
            <person name="Wang L."/>
            <person name="Chen L."/>
        </authorList>
    </citation>
    <scope>NUCLEOTIDE SEQUENCE [LARGE SCALE GENOMIC DNA]</scope>
    <source>
        <strain evidence="9 10">FW-11</strain>
    </source>
</reference>
<evidence type="ECO:0000256" key="5">
    <source>
        <dbReference type="ARBA" id="ARBA00022989"/>
    </source>
</evidence>
<evidence type="ECO:0000259" key="8">
    <source>
        <dbReference type="PROSITE" id="PS50928"/>
    </source>
</evidence>
<feature type="transmembrane region" description="Helical" evidence="7">
    <location>
        <begin position="143"/>
        <end position="165"/>
    </location>
</feature>
<dbReference type="InterPro" id="IPR035906">
    <property type="entry name" value="MetI-like_sf"/>
</dbReference>
<keyword evidence="3" id="KW-1003">Cell membrane</keyword>
<proteinExistence type="inferred from homology"/>
<dbReference type="SUPFAM" id="SSF161098">
    <property type="entry name" value="MetI-like"/>
    <property type="match status" value="1"/>
</dbReference>
<comment type="similarity">
    <text evidence="7">Belongs to the binding-protein-dependent transport system permease family.</text>
</comment>
<name>A0A2T5FVJ3_9SPHN</name>
<evidence type="ECO:0000256" key="6">
    <source>
        <dbReference type="ARBA" id="ARBA00023136"/>
    </source>
</evidence>
<sequence>MMIGLRKSRLWEIALLGGALLFALFYLAPFLTIVLTSFKPAAEVIASPPRLLPSHFSIENYLHMASALNIGRSMWNSLVVTFGSTAIAMALGSMAGYAVARSHSPVVRSFFLLALLARVVPPVTLAIPILGMIRWAGLIDTQIGLILVHAALNLPFVIWMSSGFFQDIPADLEEAAIVDGCNRFTAFTRIILPVATPGLAATAIFAAMLSWNEYLFALLLTNVEAKTAPVAVSELLNVYSSEWGAMTAAGTLFTIPVLILAIIIQRRIVEGMAMGAVKG</sequence>
<dbReference type="RefSeq" id="WP_107968152.1">
    <property type="nucleotide sequence ID" value="NZ_NWBU01000010.1"/>
</dbReference>
<evidence type="ECO:0000313" key="10">
    <source>
        <dbReference type="Proteomes" id="UP000244162"/>
    </source>
</evidence>
<feature type="transmembrane region" description="Helical" evidence="7">
    <location>
        <begin position="186"/>
        <end position="211"/>
    </location>
</feature>
<dbReference type="InterPro" id="IPR050901">
    <property type="entry name" value="BP-dep_ABC_trans_perm"/>
</dbReference>
<dbReference type="AlphaFoldDB" id="A0A2T5FVJ3"/>
<dbReference type="GO" id="GO:0055085">
    <property type="term" value="P:transmembrane transport"/>
    <property type="evidence" value="ECO:0007669"/>
    <property type="project" value="InterPro"/>
</dbReference>
<dbReference type="Gene3D" id="1.10.3720.10">
    <property type="entry name" value="MetI-like"/>
    <property type="match status" value="1"/>
</dbReference>
<dbReference type="PROSITE" id="PS50928">
    <property type="entry name" value="ABC_TM1"/>
    <property type="match status" value="1"/>
</dbReference>
<feature type="transmembrane region" description="Helical" evidence="7">
    <location>
        <begin position="243"/>
        <end position="264"/>
    </location>
</feature>
<dbReference type="OrthoDB" id="9815445at2"/>
<organism evidence="9 10">
    <name type="scientific">Sphingomonas oleivorans</name>
    <dbReference type="NCBI Taxonomy" id="1735121"/>
    <lineage>
        <taxon>Bacteria</taxon>
        <taxon>Pseudomonadati</taxon>
        <taxon>Pseudomonadota</taxon>
        <taxon>Alphaproteobacteria</taxon>
        <taxon>Sphingomonadales</taxon>
        <taxon>Sphingomonadaceae</taxon>
        <taxon>Sphingomonas</taxon>
    </lineage>
</organism>
<protein>
    <submittedName>
        <fullName evidence="9">Sugar ABC transporter permease</fullName>
    </submittedName>
</protein>
<evidence type="ECO:0000256" key="1">
    <source>
        <dbReference type="ARBA" id="ARBA00004651"/>
    </source>
</evidence>
<evidence type="ECO:0000256" key="3">
    <source>
        <dbReference type="ARBA" id="ARBA00022475"/>
    </source>
</evidence>
<dbReference type="PANTHER" id="PTHR32243:SF18">
    <property type="entry name" value="INNER MEMBRANE ABC TRANSPORTER PERMEASE PROTEIN YCJP"/>
    <property type="match status" value="1"/>
</dbReference>
<feature type="transmembrane region" description="Helical" evidence="7">
    <location>
        <begin position="110"/>
        <end position="131"/>
    </location>
</feature>
<comment type="subcellular location">
    <subcellularLocation>
        <location evidence="1 7">Cell membrane</location>
        <topology evidence="1 7">Multi-pass membrane protein</topology>
    </subcellularLocation>
</comment>
<gene>
    <name evidence="9" type="ORF">CLG96_11500</name>
</gene>
<keyword evidence="6 7" id="KW-0472">Membrane</keyword>
<feature type="transmembrane region" description="Helical" evidence="7">
    <location>
        <begin position="74"/>
        <end position="98"/>
    </location>
</feature>
<keyword evidence="10" id="KW-1185">Reference proteome</keyword>
<feature type="domain" description="ABC transmembrane type-1" evidence="8">
    <location>
        <begin position="74"/>
        <end position="264"/>
    </location>
</feature>
<keyword evidence="5 7" id="KW-1133">Transmembrane helix</keyword>
<evidence type="ECO:0000256" key="4">
    <source>
        <dbReference type="ARBA" id="ARBA00022692"/>
    </source>
</evidence>
<keyword evidence="4 7" id="KW-0812">Transmembrane</keyword>
<dbReference type="PANTHER" id="PTHR32243">
    <property type="entry name" value="MALTOSE TRANSPORT SYSTEM PERMEASE-RELATED"/>
    <property type="match status" value="1"/>
</dbReference>
<dbReference type="Proteomes" id="UP000244162">
    <property type="component" value="Unassembled WGS sequence"/>
</dbReference>
<keyword evidence="2 7" id="KW-0813">Transport</keyword>
<dbReference type="InterPro" id="IPR000515">
    <property type="entry name" value="MetI-like"/>
</dbReference>
<accession>A0A2T5FVJ3</accession>
<evidence type="ECO:0000313" key="9">
    <source>
        <dbReference type="EMBL" id="PTQ09798.1"/>
    </source>
</evidence>
<evidence type="ECO:0000256" key="7">
    <source>
        <dbReference type="RuleBase" id="RU363032"/>
    </source>
</evidence>
<dbReference type="EMBL" id="NWBU01000010">
    <property type="protein sequence ID" value="PTQ09798.1"/>
    <property type="molecule type" value="Genomic_DNA"/>
</dbReference>
<evidence type="ECO:0000256" key="2">
    <source>
        <dbReference type="ARBA" id="ARBA00022448"/>
    </source>
</evidence>
<dbReference type="Pfam" id="PF00528">
    <property type="entry name" value="BPD_transp_1"/>
    <property type="match status" value="1"/>
</dbReference>
<dbReference type="CDD" id="cd06261">
    <property type="entry name" value="TM_PBP2"/>
    <property type="match status" value="1"/>
</dbReference>